<dbReference type="PANTHER" id="PTHR43047">
    <property type="entry name" value="TWO-COMPONENT HISTIDINE PROTEIN KINASE"/>
    <property type="match status" value="1"/>
</dbReference>
<dbReference type="NCBIfam" id="TIGR00229">
    <property type="entry name" value="sensory_box"/>
    <property type="match status" value="1"/>
</dbReference>
<evidence type="ECO:0000256" key="4">
    <source>
        <dbReference type="ARBA" id="ARBA00022777"/>
    </source>
</evidence>
<keyword evidence="3" id="KW-0808">Transferase</keyword>
<name>A0A8K0NQA1_9TREE</name>
<dbReference type="Pfam" id="PF00072">
    <property type="entry name" value="Response_reg"/>
    <property type="match status" value="1"/>
</dbReference>
<feature type="region of interest" description="Disordered" evidence="7">
    <location>
        <begin position="25"/>
        <end position="46"/>
    </location>
</feature>
<feature type="region of interest" description="Disordered" evidence="7">
    <location>
        <begin position="98"/>
        <end position="175"/>
    </location>
</feature>
<protein>
    <recommendedName>
        <fullName evidence="2">histidine kinase</fullName>
        <ecNumber evidence="2">2.7.13.3</ecNumber>
    </recommendedName>
</protein>
<comment type="catalytic activity">
    <reaction evidence="1">
        <text>ATP + protein L-histidine = ADP + protein N-phospho-L-histidine.</text>
        <dbReference type="EC" id="2.7.13.3"/>
    </reaction>
</comment>
<feature type="compositionally biased region" description="Low complexity" evidence="7">
    <location>
        <begin position="239"/>
        <end position="252"/>
    </location>
</feature>
<dbReference type="Gene3D" id="3.30.565.10">
    <property type="entry name" value="Histidine kinase-like ATPase, C-terminal domain"/>
    <property type="match status" value="1"/>
</dbReference>
<feature type="domain" description="PAS" evidence="10">
    <location>
        <begin position="373"/>
        <end position="442"/>
    </location>
</feature>
<feature type="compositionally biased region" description="Basic and acidic residues" evidence="7">
    <location>
        <begin position="34"/>
        <end position="46"/>
    </location>
</feature>
<keyword evidence="6" id="KW-0175">Coiled coil</keyword>
<keyword evidence="4" id="KW-0418">Kinase</keyword>
<dbReference type="InterPro" id="IPR005467">
    <property type="entry name" value="His_kinase_dom"/>
</dbReference>
<proteinExistence type="predicted"/>
<dbReference type="CDD" id="cd17546">
    <property type="entry name" value="REC_hyHK_CKI1_RcsC-like"/>
    <property type="match status" value="1"/>
</dbReference>
<feature type="compositionally biased region" description="Polar residues" evidence="7">
    <location>
        <begin position="257"/>
        <end position="270"/>
    </location>
</feature>
<dbReference type="PRINTS" id="PR00344">
    <property type="entry name" value="BCTRLSENSOR"/>
</dbReference>
<dbReference type="PROSITE" id="PS50112">
    <property type="entry name" value="PAS"/>
    <property type="match status" value="1"/>
</dbReference>
<dbReference type="GO" id="GO:0000160">
    <property type="term" value="P:phosphorelay signal transduction system"/>
    <property type="evidence" value="ECO:0007669"/>
    <property type="project" value="InterPro"/>
</dbReference>
<dbReference type="InterPro" id="IPR035965">
    <property type="entry name" value="PAS-like_dom_sf"/>
</dbReference>
<comment type="caution">
    <text evidence="11">The sequence shown here is derived from an EMBL/GenBank/DDBJ whole genome shotgun (WGS) entry which is preliminary data.</text>
</comment>
<dbReference type="InterPro" id="IPR001789">
    <property type="entry name" value="Sig_transdc_resp-reg_receiver"/>
</dbReference>
<dbReference type="PROSITE" id="PS50110">
    <property type="entry name" value="RESPONSE_REGULATORY"/>
    <property type="match status" value="1"/>
</dbReference>
<feature type="coiled-coil region" evidence="6">
    <location>
        <begin position="478"/>
        <end position="529"/>
    </location>
</feature>
<dbReference type="SUPFAM" id="SSF55874">
    <property type="entry name" value="ATPase domain of HSP90 chaperone/DNA topoisomerase II/histidine kinase"/>
    <property type="match status" value="1"/>
</dbReference>
<dbReference type="Gene3D" id="1.10.287.130">
    <property type="match status" value="1"/>
</dbReference>
<evidence type="ECO:0000256" key="7">
    <source>
        <dbReference type="SAM" id="MobiDB-lite"/>
    </source>
</evidence>
<dbReference type="SMART" id="SM00091">
    <property type="entry name" value="PAS"/>
    <property type="match status" value="2"/>
</dbReference>
<dbReference type="Pfam" id="PF02518">
    <property type="entry name" value="HATPase_c"/>
    <property type="match status" value="1"/>
</dbReference>
<gene>
    <name evidence="11" type="ORF">FFLO_04033</name>
</gene>
<evidence type="ECO:0000259" key="10">
    <source>
        <dbReference type="PROSITE" id="PS50112"/>
    </source>
</evidence>
<accession>A0A8K0NQA1</accession>
<dbReference type="InterPro" id="IPR011006">
    <property type="entry name" value="CheY-like_superfamily"/>
</dbReference>
<organism evidence="11 12">
    <name type="scientific">Filobasidium floriforme</name>
    <dbReference type="NCBI Taxonomy" id="5210"/>
    <lineage>
        <taxon>Eukaryota</taxon>
        <taxon>Fungi</taxon>
        <taxon>Dikarya</taxon>
        <taxon>Basidiomycota</taxon>
        <taxon>Agaricomycotina</taxon>
        <taxon>Tremellomycetes</taxon>
        <taxon>Filobasidiales</taxon>
        <taxon>Filobasidiaceae</taxon>
        <taxon>Filobasidium</taxon>
    </lineage>
</organism>
<reference evidence="11" key="1">
    <citation type="submission" date="2020-04" db="EMBL/GenBank/DDBJ databases">
        <title>Analysis of mating type loci in Filobasidium floriforme.</title>
        <authorList>
            <person name="Nowrousian M."/>
        </authorList>
    </citation>
    <scope>NUCLEOTIDE SEQUENCE</scope>
    <source>
        <strain evidence="11">CBS 6242</strain>
    </source>
</reference>
<dbReference type="Pfam" id="PF13188">
    <property type="entry name" value="PAS_8"/>
    <property type="match status" value="2"/>
</dbReference>
<dbReference type="EC" id="2.7.13.3" evidence="2"/>
<evidence type="ECO:0000256" key="5">
    <source>
        <dbReference type="PROSITE-ProRule" id="PRU00169"/>
    </source>
</evidence>
<evidence type="ECO:0000256" key="6">
    <source>
        <dbReference type="SAM" id="Coils"/>
    </source>
</evidence>
<dbReference type="SUPFAM" id="SSF52172">
    <property type="entry name" value="CheY-like"/>
    <property type="match status" value="1"/>
</dbReference>
<dbReference type="GO" id="GO:0004673">
    <property type="term" value="F:protein histidine kinase activity"/>
    <property type="evidence" value="ECO:0007669"/>
    <property type="project" value="UniProtKB-EC"/>
</dbReference>
<dbReference type="PROSITE" id="PS50109">
    <property type="entry name" value="HIS_KIN"/>
    <property type="match status" value="1"/>
</dbReference>
<dbReference type="EMBL" id="JABELV010000080">
    <property type="protein sequence ID" value="KAG7531887.1"/>
    <property type="molecule type" value="Genomic_DNA"/>
</dbReference>
<evidence type="ECO:0000313" key="11">
    <source>
        <dbReference type="EMBL" id="KAG7531887.1"/>
    </source>
</evidence>
<keyword evidence="5" id="KW-0597">Phosphoprotein</keyword>
<dbReference type="InterPro" id="IPR003594">
    <property type="entry name" value="HATPase_dom"/>
</dbReference>
<dbReference type="SUPFAM" id="SSF55785">
    <property type="entry name" value="PYP-like sensor domain (PAS domain)"/>
    <property type="match status" value="2"/>
</dbReference>
<keyword evidence="12" id="KW-1185">Reference proteome</keyword>
<dbReference type="AlphaFoldDB" id="A0A8K0NQA1"/>
<dbReference type="Gene3D" id="3.40.50.2300">
    <property type="match status" value="1"/>
</dbReference>
<evidence type="ECO:0000256" key="3">
    <source>
        <dbReference type="ARBA" id="ARBA00022679"/>
    </source>
</evidence>
<evidence type="ECO:0000259" key="9">
    <source>
        <dbReference type="PROSITE" id="PS50110"/>
    </source>
</evidence>
<dbReference type="SMART" id="SM00448">
    <property type="entry name" value="REC"/>
    <property type="match status" value="1"/>
</dbReference>
<dbReference type="InterPro" id="IPR036890">
    <property type="entry name" value="HATPase_C_sf"/>
</dbReference>
<evidence type="ECO:0000259" key="8">
    <source>
        <dbReference type="PROSITE" id="PS50109"/>
    </source>
</evidence>
<sequence length="1120" mass="122824">MSDLGLLQAYISTSPFPVVIYRTSSTADSNGSNNDDRHGKQSDKVHGFDLDDLPAFINPAARNLVGDHPFARCIATSSQTSLKQTVDEVWKRHLVWSDESRPQSQRQSVQSGQDEKRSGPGTPPPRVEVTLLQAVSMAKSRSHPKHHVPPGNLANVSPSSTERSISSSSQPLSPHEVPAALSIRGEGNLQIIKWAFSVLPLASGPGAESPECILVMTGIWAQPGSSELPDLHRTGTFPSSSRKGSVSSSRSGAATKQPDQNATSNATESLENPLISDDLDSVPEQLVRKARELNIPLPERRWGPPSTYPLVPSSPQKTQKDVNEIVNQGDPAPSSDPAQTTNLMSPGVRNNGEPLESYYATEDRPEGLSVKLDPDVLARMAETAPIGMVIANTNAKLIWVNDKWHEITGIAKGESLDSWIDRVAPEYMSLLLQTVGDLMETRAVSNMDFMWNDGTWANFTTRCDYDEDGVFVGLIGTLSDATRRKRAELNEIDALVKREAEARRAAEEVEQRNRELAEANVMNQKLQQQRNMLASMAEISPTGLTISTADGNIVWANKAFLAMHGLDDSTKGEWADTVVEEDASRLVDMWADCVQSGTPLKSRHRLKNGKTVIAEAIRDMTTTLSGGAPYIGSTNDITLQVEGESAIQRLSDQRVAEAEQRRKDAIHQKEQQALLVDCVSHELRNGINPILQSSLLIRHSLMLTEGSFSLALRNSGGTMTITEENLRAIEEDIEACDAIIDSAHQMERVANDILGLAQIQLNQLDVTPVPFDLGSQLRGIHRMFQADCKAKDLNLSLILGDNLKILGPKPMIKADPTRLQQTIVNLCSNAIKFTSLQAKREVTIRVDVNLKAPDEHESIVPPPDPPLKTLPDGHPVWLYVSVSDTGPGMTPHELSKLFKKFTQANTEVHTQMGGNGLGLFIAKQLCELQDGRIEAVSTKQAPTGSVFRFFIRAASVVKPTEMIRSRSTPLFPADDSKTGSMHILVVDDNEINRKTLSRQLKMYKHRVKMAGDGQETLEIIEANEAAGTPFDCILLDVNLPVTDGLQCTAYLRKSEIEHRRSRPYWIVGCTGNARPEQIERALQAGMDTVITKPYRLPALLKAIIPPTVKATTMTPPLESV</sequence>
<feature type="compositionally biased region" description="Low complexity" evidence="7">
    <location>
        <begin position="157"/>
        <end position="169"/>
    </location>
</feature>
<feature type="region of interest" description="Disordered" evidence="7">
    <location>
        <begin position="226"/>
        <end position="280"/>
    </location>
</feature>
<evidence type="ECO:0000256" key="1">
    <source>
        <dbReference type="ARBA" id="ARBA00000085"/>
    </source>
</evidence>
<feature type="compositionally biased region" description="Low complexity" evidence="7">
    <location>
        <begin position="102"/>
        <end position="112"/>
    </location>
</feature>
<feature type="domain" description="Response regulatory" evidence="9">
    <location>
        <begin position="982"/>
        <end position="1107"/>
    </location>
</feature>
<evidence type="ECO:0000256" key="2">
    <source>
        <dbReference type="ARBA" id="ARBA00012438"/>
    </source>
</evidence>
<feature type="domain" description="Histidine kinase" evidence="8">
    <location>
        <begin position="678"/>
        <end position="955"/>
    </location>
</feature>
<feature type="region of interest" description="Disordered" evidence="7">
    <location>
        <begin position="297"/>
        <end position="354"/>
    </location>
</feature>
<feature type="modified residue" description="4-aspartylphosphate" evidence="5">
    <location>
        <position position="1036"/>
    </location>
</feature>
<evidence type="ECO:0000313" key="12">
    <source>
        <dbReference type="Proteomes" id="UP000812966"/>
    </source>
</evidence>
<dbReference type="Proteomes" id="UP000812966">
    <property type="component" value="Unassembled WGS sequence"/>
</dbReference>
<dbReference type="InterPro" id="IPR000014">
    <property type="entry name" value="PAS"/>
</dbReference>
<dbReference type="Gene3D" id="3.30.450.20">
    <property type="entry name" value="PAS domain"/>
    <property type="match status" value="2"/>
</dbReference>
<dbReference type="CDD" id="cd00130">
    <property type="entry name" value="PAS"/>
    <property type="match status" value="2"/>
</dbReference>
<dbReference type="InterPro" id="IPR004358">
    <property type="entry name" value="Sig_transdc_His_kin-like_C"/>
</dbReference>
<dbReference type="SMART" id="SM00387">
    <property type="entry name" value="HATPase_c"/>
    <property type="match status" value="1"/>
</dbReference>